<keyword evidence="9" id="KW-0862">Zinc</keyword>
<dbReference type="Gene3D" id="3.30.1490.20">
    <property type="entry name" value="ATP-grasp fold, A domain"/>
    <property type="match status" value="1"/>
</dbReference>
<sequence>MPKTDYISVKNARVHNLKNISLDIPKNKLTVITGLSGSGKSSLAFDTIYAEGQRRYAESLNAYARQFMDLQDKPDVDDIEGLSPTIAIDQKTISHNPRSTVGTTTEIYDYVRLLFARIGVQYCSSCNLPALHATLGEITESVRTIAREKGTITILAPLLKGKQIKQKTLLAELEHTGYNRVRINGVEKNIHDILTLTFDAKKTYDVDIILGNISDPKKQNIQEMVEKALEFGNGSLITIDEGGEARAHNTKPECSHCGNSFDHIEPRSFSFNSPHGACTRCTGLGITLDVDTELVIPNPRLTLAEGAIQPWTRIVGNQGKYQELLSAVAKRYDFSMNTPITDLTKKAIDVIFFGTDGQEYSIGKKQMHYEGVVPNLIQRHAETDSDYVRKEIETYMRERTCPVCHGKRLKESSLAVKIDSWSIADIGDMTVEEALDVFHSVAKGKSSQGAFTKTEQAVIAPLSKEILKRLQNLLDVGLYYLSLDRSVHTLSGGEAQRVRLSSQLSTGLTGVIYILDEPSIGLHPKDNDTLIMTLKKLRDLGNTVIVVEHDQAMMESADFIVDIGPGAGTGGGEVVATGTASEIKKNNASQTGQFLSGKATIPVPKKRRIGNKKTIDIIGAKAFNLKNIDVSLPLGTLTCVTGVSGSGKSSLIIDILSKALHKKFYRAKAEPGAHKSIKGTQNIKKVISIDQSPIGRTPRSNPATYTGVFTSIRDVFTAVPEAKMRGMDAGKFSFNVKGGGRCEACAGQGYVTIPMQFLSDVFVECGECEGKRYNKEALDIHYRSKTIADVLSMTVEEGYTFFRDAPTIADKLRILRDVGLGYVQLGQSATTLSGGEAQRIKLATELARRSTGDTLYILDEPTTGLHFGDIVRLLEVLTQLVEKGNTVLIIEHNLDVIKSADWIIDMGPDGGKRGGSIVAIGTPEHVVQKKESYTGAYLKALL</sequence>
<keyword evidence="6" id="KW-0227">DNA damage</keyword>
<keyword evidence="7" id="KW-0228">DNA excision</keyword>
<dbReference type="InterPro" id="IPR013815">
    <property type="entry name" value="ATP_grasp_subdomain_1"/>
</dbReference>
<dbReference type="Gene3D" id="1.10.8.280">
    <property type="entry name" value="ABC transporter ATPase domain-like"/>
    <property type="match status" value="1"/>
</dbReference>
<keyword evidence="10" id="KW-0067">ATP-binding</keyword>
<evidence type="ECO:0000256" key="2">
    <source>
        <dbReference type="ARBA" id="ARBA00022490"/>
    </source>
</evidence>
<dbReference type="Gene3D" id="1.20.1580.10">
    <property type="entry name" value="ABC transporter ATPase like domain"/>
    <property type="match status" value="2"/>
</dbReference>
<protein>
    <recommendedName>
        <fullName evidence="15">UvrABC system protein A</fullName>
    </recommendedName>
    <alternativeName>
        <fullName evidence="16">Excinuclease ABC subunit A</fullName>
    </alternativeName>
</protein>
<dbReference type="PROSITE" id="PS50893">
    <property type="entry name" value="ABC_TRANSPORTER_2"/>
    <property type="match status" value="1"/>
</dbReference>
<keyword evidence="3" id="KW-0479">Metal-binding</keyword>
<feature type="domain" description="ABC transporter" evidence="17">
    <location>
        <begin position="609"/>
        <end position="939"/>
    </location>
</feature>
<evidence type="ECO:0000256" key="5">
    <source>
        <dbReference type="ARBA" id="ARBA00022741"/>
    </source>
</evidence>
<evidence type="ECO:0000313" key="19">
    <source>
        <dbReference type="Proteomes" id="UP000229782"/>
    </source>
</evidence>
<dbReference type="GO" id="GO:0004518">
    <property type="term" value="F:nuclease activity"/>
    <property type="evidence" value="ECO:0007669"/>
    <property type="project" value="UniProtKB-KW"/>
</dbReference>
<dbReference type="AlphaFoldDB" id="A0A2H0N331"/>
<dbReference type="EMBL" id="PCWM01000019">
    <property type="protein sequence ID" value="PIR03309.1"/>
    <property type="molecule type" value="Genomic_DNA"/>
</dbReference>
<evidence type="ECO:0000256" key="7">
    <source>
        <dbReference type="ARBA" id="ARBA00022769"/>
    </source>
</evidence>
<proteinExistence type="inferred from homology"/>
<comment type="similarity">
    <text evidence="14">Belongs to the ABC transporter superfamily. UvrA family.</text>
</comment>
<dbReference type="NCBIfam" id="TIGR00630">
    <property type="entry name" value="uvra"/>
    <property type="match status" value="1"/>
</dbReference>
<evidence type="ECO:0000256" key="12">
    <source>
        <dbReference type="ARBA" id="ARBA00023125"/>
    </source>
</evidence>
<evidence type="ECO:0000256" key="16">
    <source>
        <dbReference type="ARBA" id="ARBA00042156"/>
    </source>
</evidence>
<evidence type="ECO:0000256" key="1">
    <source>
        <dbReference type="ARBA" id="ARBA00004496"/>
    </source>
</evidence>
<dbReference type="InterPro" id="IPR003439">
    <property type="entry name" value="ABC_transporter-like_ATP-bd"/>
</dbReference>
<dbReference type="PANTHER" id="PTHR43152:SF3">
    <property type="entry name" value="UVRABC SYSTEM PROTEIN A"/>
    <property type="match status" value="1"/>
</dbReference>
<keyword evidence="12" id="KW-0238">DNA-binding</keyword>
<dbReference type="GO" id="GO:0009380">
    <property type="term" value="C:excinuclease repair complex"/>
    <property type="evidence" value="ECO:0007669"/>
    <property type="project" value="InterPro"/>
</dbReference>
<dbReference type="InterPro" id="IPR003593">
    <property type="entry name" value="AAA+_ATPase"/>
</dbReference>
<gene>
    <name evidence="18" type="ORF">COV60_00935</name>
</gene>
<evidence type="ECO:0000256" key="9">
    <source>
        <dbReference type="ARBA" id="ARBA00022833"/>
    </source>
</evidence>
<keyword evidence="11" id="KW-0267">Excision nuclease</keyword>
<evidence type="ECO:0000256" key="13">
    <source>
        <dbReference type="ARBA" id="ARBA00023204"/>
    </source>
</evidence>
<dbReference type="InterPro" id="IPR041552">
    <property type="entry name" value="UvrA_DNA-bd"/>
</dbReference>
<evidence type="ECO:0000256" key="10">
    <source>
        <dbReference type="ARBA" id="ARBA00022840"/>
    </source>
</evidence>
<name>A0A2H0N331_9BACT</name>
<keyword evidence="13" id="KW-0234">DNA repair</keyword>
<evidence type="ECO:0000256" key="6">
    <source>
        <dbReference type="ARBA" id="ARBA00022763"/>
    </source>
</evidence>
<dbReference type="InterPro" id="IPR017871">
    <property type="entry name" value="ABC_transporter-like_CS"/>
</dbReference>
<evidence type="ECO:0000256" key="4">
    <source>
        <dbReference type="ARBA" id="ARBA00022737"/>
    </source>
</evidence>
<dbReference type="SUPFAM" id="SSF52540">
    <property type="entry name" value="P-loop containing nucleoside triphosphate hydrolases"/>
    <property type="match status" value="2"/>
</dbReference>
<keyword evidence="8" id="KW-0863">Zinc-finger</keyword>
<comment type="subcellular location">
    <subcellularLocation>
        <location evidence="1">Cytoplasm</location>
    </subcellularLocation>
</comment>
<evidence type="ECO:0000256" key="14">
    <source>
        <dbReference type="ARBA" id="ARBA00038000"/>
    </source>
</evidence>
<dbReference type="PANTHER" id="PTHR43152">
    <property type="entry name" value="UVRABC SYSTEM PROTEIN A"/>
    <property type="match status" value="1"/>
</dbReference>
<dbReference type="CDD" id="cd03271">
    <property type="entry name" value="ABC_UvrA_II"/>
    <property type="match status" value="1"/>
</dbReference>
<evidence type="ECO:0000256" key="8">
    <source>
        <dbReference type="ARBA" id="ARBA00022771"/>
    </source>
</evidence>
<evidence type="ECO:0000256" key="11">
    <source>
        <dbReference type="ARBA" id="ARBA00022881"/>
    </source>
</evidence>
<dbReference type="Pfam" id="PF17760">
    <property type="entry name" value="UvrA_inter"/>
    <property type="match status" value="1"/>
</dbReference>
<reference evidence="18 19" key="1">
    <citation type="submission" date="2017-09" db="EMBL/GenBank/DDBJ databases">
        <title>Depth-based differentiation of microbial function through sediment-hosted aquifers and enrichment of novel symbionts in the deep terrestrial subsurface.</title>
        <authorList>
            <person name="Probst A.J."/>
            <person name="Ladd B."/>
            <person name="Jarett J.K."/>
            <person name="Geller-Mcgrath D.E."/>
            <person name="Sieber C.M."/>
            <person name="Emerson J.B."/>
            <person name="Anantharaman K."/>
            <person name="Thomas B.C."/>
            <person name="Malmstrom R."/>
            <person name="Stieglmeier M."/>
            <person name="Klingl A."/>
            <person name="Woyke T."/>
            <person name="Ryan C.M."/>
            <person name="Banfield J.F."/>
        </authorList>
    </citation>
    <scope>NUCLEOTIDE SEQUENCE [LARGE SCALE GENOMIC DNA]</scope>
    <source>
        <strain evidence="18">CG11_big_fil_rev_8_21_14_0_20_43_7</strain>
    </source>
</reference>
<dbReference type="InterPro" id="IPR004602">
    <property type="entry name" value="UvrA"/>
</dbReference>
<accession>A0A2H0N331</accession>
<keyword evidence="4" id="KW-0677">Repeat</keyword>
<dbReference type="GO" id="GO:0003677">
    <property type="term" value="F:DNA binding"/>
    <property type="evidence" value="ECO:0007669"/>
    <property type="project" value="UniProtKB-KW"/>
</dbReference>
<keyword evidence="2" id="KW-0963">Cytoplasm</keyword>
<dbReference type="Pfam" id="PF17755">
    <property type="entry name" value="UvrA_DNA-bind"/>
    <property type="match status" value="1"/>
</dbReference>
<evidence type="ECO:0000313" key="18">
    <source>
        <dbReference type="EMBL" id="PIR03309.1"/>
    </source>
</evidence>
<dbReference type="GO" id="GO:0016887">
    <property type="term" value="F:ATP hydrolysis activity"/>
    <property type="evidence" value="ECO:0007669"/>
    <property type="project" value="InterPro"/>
</dbReference>
<comment type="caution">
    <text evidence="18">The sequence shown here is derived from an EMBL/GenBank/DDBJ whole genome shotgun (WGS) entry which is preliminary data.</text>
</comment>
<dbReference type="InterPro" id="IPR027417">
    <property type="entry name" value="P-loop_NTPase"/>
</dbReference>
<dbReference type="NCBIfam" id="NF001503">
    <property type="entry name" value="PRK00349.1"/>
    <property type="match status" value="1"/>
</dbReference>
<dbReference type="SMART" id="SM00382">
    <property type="entry name" value="AAA"/>
    <property type="match status" value="1"/>
</dbReference>
<evidence type="ECO:0000259" key="17">
    <source>
        <dbReference type="PROSITE" id="PS50893"/>
    </source>
</evidence>
<dbReference type="GO" id="GO:0008270">
    <property type="term" value="F:zinc ion binding"/>
    <property type="evidence" value="ECO:0007669"/>
    <property type="project" value="UniProtKB-KW"/>
</dbReference>
<dbReference type="GO" id="GO:0006289">
    <property type="term" value="P:nucleotide-excision repair"/>
    <property type="evidence" value="ECO:0007669"/>
    <property type="project" value="InterPro"/>
</dbReference>
<evidence type="ECO:0000256" key="3">
    <source>
        <dbReference type="ARBA" id="ARBA00022723"/>
    </source>
</evidence>
<dbReference type="Gene3D" id="3.40.50.300">
    <property type="entry name" value="P-loop containing nucleotide triphosphate hydrolases"/>
    <property type="match status" value="2"/>
</dbReference>
<evidence type="ECO:0000256" key="15">
    <source>
        <dbReference type="ARBA" id="ARBA00039316"/>
    </source>
</evidence>
<dbReference type="PROSITE" id="PS00211">
    <property type="entry name" value="ABC_TRANSPORTER_1"/>
    <property type="match status" value="2"/>
</dbReference>
<dbReference type="GO" id="GO:0005524">
    <property type="term" value="F:ATP binding"/>
    <property type="evidence" value="ECO:0007669"/>
    <property type="project" value="UniProtKB-KW"/>
</dbReference>
<dbReference type="Proteomes" id="UP000229782">
    <property type="component" value="Unassembled WGS sequence"/>
</dbReference>
<organism evidence="18 19">
    <name type="scientific">Candidatus Magasanikbacteria bacterium CG11_big_fil_rev_8_21_14_0_20_43_7</name>
    <dbReference type="NCBI Taxonomy" id="1974654"/>
    <lineage>
        <taxon>Bacteria</taxon>
        <taxon>Candidatus Magasanikiibacteriota</taxon>
    </lineage>
</organism>
<dbReference type="InterPro" id="IPR041102">
    <property type="entry name" value="UvrA_inter"/>
</dbReference>
<dbReference type="GO" id="GO:0005737">
    <property type="term" value="C:cytoplasm"/>
    <property type="evidence" value="ECO:0007669"/>
    <property type="project" value="UniProtKB-SubCell"/>
</dbReference>
<keyword evidence="5" id="KW-0547">Nucleotide-binding</keyword>